<dbReference type="AlphaFoldDB" id="A0A8X8AWJ3"/>
<gene>
    <name evidence="2" type="ORF">Bca52824_018596</name>
</gene>
<dbReference type="Pfam" id="PF07734">
    <property type="entry name" value="FBA_1"/>
    <property type="match status" value="1"/>
</dbReference>
<keyword evidence="3" id="KW-1185">Reference proteome</keyword>
<comment type="caution">
    <text evidence="2">The sequence shown here is derived from an EMBL/GenBank/DDBJ whole genome shotgun (WGS) entry which is preliminary data.</text>
</comment>
<dbReference type="InterPro" id="IPR006527">
    <property type="entry name" value="F-box-assoc_dom_typ1"/>
</dbReference>
<dbReference type="PANTHER" id="PTHR31672">
    <property type="entry name" value="BNACNNG10540D PROTEIN"/>
    <property type="match status" value="1"/>
</dbReference>
<dbReference type="Pfam" id="PF12937">
    <property type="entry name" value="F-box-like"/>
    <property type="match status" value="1"/>
</dbReference>
<dbReference type="PANTHER" id="PTHR31672:SF13">
    <property type="entry name" value="F-BOX PROTEIN CPR30-LIKE"/>
    <property type="match status" value="1"/>
</dbReference>
<proteinExistence type="predicted"/>
<dbReference type="Gene3D" id="1.20.1280.50">
    <property type="match status" value="1"/>
</dbReference>
<dbReference type="PROSITE" id="PS50181">
    <property type="entry name" value="FBOX"/>
    <property type="match status" value="1"/>
</dbReference>
<dbReference type="InterPro" id="IPR036047">
    <property type="entry name" value="F-box-like_dom_sf"/>
</dbReference>
<accession>A0A8X8AWJ3</accession>
<dbReference type="EMBL" id="JAAMPC010000004">
    <property type="protein sequence ID" value="KAG2315474.1"/>
    <property type="molecule type" value="Genomic_DNA"/>
</dbReference>
<dbReference type="InterPro" id="IPR017451">
    <property type="entry name" value="F-box-assoc_interact_dom"/>
</dbReference>
<dbReference type="OrthoDB" id="1091857at2759"/>
<dbReference type="InterPro" id="IPR001810">
    <property type="entry name" value="F-box_dom"/>
</dbReference>
<protein>
    <recommendedName>
        <fullName evidence="1">F-box domain-containing protein</fullName>
    </recommendedName>
</protein>
<evidence type="ECO:0000313" key="2">
    <source>
        <dbReference type="EMBL" id="KAG2315474.1"/>
    </source>
</evidence>
<sequence>MASSSKRSWSLSSLPREITQEIFYRTPVESLVRSKPTCKEWYALLTDKTFIYEHLRRSHQEERFLRIFGDMVQTMDPVTRTRSVSPIPSEFRPPYEIDTMVHCDGLMLCKCADSMKQRFIALWNPVTRKTRLVEPAEILTSSDYYGIGYNSKKKTRDDGYKIVRFTCGLFEFEGYEIYEFETGSWKSIGGKVDVDVKVTCKCVSVLGNMYWVAYRVEEGEDDDDEEDVEVFIRGFDFSEETFKDICFCPTSYVNSHLASFNGDSLSLLQQDQASRQIEVWVSSKLGDGDGDVSFSKYFSLSGPDLPALRVNLNAARPVYCFVKPKSVIVWCVGVELGEGDKVCSCCTLYEIDEDGLKSKRETERDNVRDYSRAFVCGYVYIPSLVPLP</sequence>
<reference evidence="2 3" key="1">
    <citation type="submission" date="2020-02" db="EMBL/GenBank/DDBJ databases">
        <authorList>
            <person name="Ma Q."/>
            <person name="Huang Y."/>
            <person name="Song X."/>
            <person name="Pei D."/>
        </authorList>
    </citation>
    <scope>NUCLEOTIDE SEQUENCE [LARGE SCALE GENOMIC DNA]</scope>
    <source>
        <strain evidence="2">Sxm20200214</strain>
        <tissue evidence="2">Leaf</tissue>
    </source>
</reference>
<evidence type="ECO:0000313" key="3">
    <source>
        <dbReference type="Proteomes" id="UP000886595"/>
    </source>
</evidence>
<dbReference type="Proteomes" id="UP000886595">
    <property type="component" value="Unassembled WGS sequence"/>
</dbReference>
<evidence type="ECO:0000259" key="1">
    <source>
        <dbReference type="PROSITE" id="PS50181"/>
    </source>
</evidence>
<dbReference type="NCBIfam" id="TIGR01640">
    <property type="entry name" value="F_box_assoc_1"/>
    <property type="match status" value="1"/>
</dbReference>
<feature type="domain" description="F-box" evidence="1">
    <location>
        <begin position="8"/>
        <end position="55"/>
    </location>
</feature>
<organism evidence="2 3">
    <name type="scientific">Brassica carinata</name>
    <name type="common">Ethiopian mustard</name>
    <name type="synonym">Abyssinian cabbage</name>
    <dbReference type="NCBI Taxonomy" id="52824"/>
    <lineage>
        <taxon>Eukaryota</taxon>
        <taxon>Viridiplantae</taxon>
        <taxon>Streptophyta</taxon>
        <taxon>Embryophyta</taxon>
        <taxon>Tracheophyta</taxon>
        <taxon>Spermatophyta</taxon>
        <taxon>Magnoliopsida</taxon>
        <taxon>eudicotyledons</taxon>
        <taxon>Gunneridae</taxon>
        <taxon>Pentapetalae</taxon>
        <taxon>rosids</taxon>
        <taxon>malvids</taxon>
        <taxon>Brassicales</taxon>
        <taxon>Brassicaceae</taxon>
        <taxon>Brassiceae</taxon>
        <taxon>Brassica</taxon>
    </lineage>
</organism>
<name>A0A8X8AWJ3_BRACI</name>
<dbReference type="SUPFAM" id="SSF81383">
    <property type="entry name" value="F-box domain"/>
    <property type="match status" value="1"/>
</dbReference>
<dbReference type="InterPro" id="IPR050796">
    <property type="entry name" value="SCF_F-box_component"/>
</dbReference>